<evidence type="ECO:0000313" key="2">
    <source>
        <dbReference type="Proteomes" id="UP000177006"/>
    </source>
</evidence>
<dbReference type="STRING" id="1797457.A2160_02090"/>
<proteinExistence type="predicted"/>
<comment type="caution">
    <text evidence="1">The sequence shown here is derived from an EMBL/GenBank/DDBJ whole genome shotgun (WGS) entry which is preliminary data.</text>
</comment>
<dbReference type="Proteomes" id="UP000177006">
    <property type="component" value="Unassembled WGS sequence"/>
</dbReference>
<name>A0A1F5E7Q0_9BACT</name>
<dbReference type="EMBL" id="MEZK01000010">
    <property type="protein sequence ID" value="OGD63274.1"/>
    <property type="molecule type" value="Genomic_DNA"/>
</dbReference>
<dbReference type="AlphaFoldDB" id="A0A1F5E7Q0"/>
<reference evidence="1 2" key="1">
    <citation type="journal article" date="2016" name="Nat. Commun.">
        <title>Thousands of microbial genomes shed light on interconnected biogeochemical processes in an aquifer system.</title>
        <authorList>
            <person name="Anantharaman K."/>
            <person name="Brown C.T."/>
            <person name="Hug L.A."/>
            <person name="Sharon I."/>
            <person name="Castelle C.J."/>
            <person name="Probst A.J."/>
            <person name="Thomas B.C."/>
            <person name="Singh A."/>
            <person name="Wilkins M.J."/>
            <person name="Karaoz U."/>
            <person name="Brodie E.L."/>
            <person name="Williams K.H."/>
            <person name="Hubbard S.S."/>
            <person name="Banfield J.F."/>
        </authorList>
    </citation>
    <scope>NUCLEOTIDE SEQUENCE [LARGE SCALE GENOMIC DNA]</scope>
</reference>
<evidence type="ECO:0000313" key="1">
    <source>
        <dbReference type="EMBL" id="OGD63274.1"/>
    </source>
</evidence>
<gene>
    <name evidence="1" type="ORF">A2160_02090</name>
</gene>
<organism evidence="1 2">
    <name type="scientific">Candidatus Beckwithbacteria bacterium RBG_13_42_9</name>
    <dbReference type="NCBI Taxonomy" id="1797457"/>
    <lineage>
        <taxon>Bacteria</taxon>
        <taxon>Candidatus Beckwithiibacteriota</taxon>
    </lineage>
</organism>
<sequence length="100" mass="10736">MTEEITVTIVNFAGKGWGSECAIPTPQAEAALKLLGSVIPNPEGGWTVAIGDDFRTSPFGDLPKACWIETVEGAIIGHKLPQGTTFINLEQLETYHRGQP</sequence>
<protein>
    <submittedName>
        <fullName evidence="1">Uncharacterized protein</fullName>
    </submittedName>
</protein>
<accession>A0A1F5E7Q0</accession>